<dbReference type="PROSITE" id="PS51007">
    <property type="entry name" value="CYTC"/>
    <property type="match status" value="1"/>
</dbReference>
<keyword evidence="1 4" id="KW-0349">Heme</keyword>
<dbReference type="GO" id="GO:0020037">
    <property type="term" value="F:heme binding"/>
    <property type="evidence" value="ECO:0007669"/>
    <property type="project" value="InterPro"/>
</dbReference>
<keyword evidence="3 4" id="KW-0408">Iron</keyword>
<dbReference type="Gene3D" id="1.10.760.10">
    <property type="entry name" value="Cytochrome c-like domain"/>
    <property type="match status" value="1"/>
</dbReference>
<feature type="domain" description="Cytochrome c" evidence="6">
    <location>
        <begin position="70"/>
        <end position="155"/>
    </location>
</feature>
<protein>
    <submittedName>
        <fullName evidence="7">Cytochrome c</fullName>
    </submittedName>
</protein>
<evidence type="ECO:0000259" key="6">
    <source>
        <dbReference type="PROSITE" id="PS51007"/>
    </source>
</evidence>
<evidence type="ECO:0000256" key="4">
    <source>
        <dbReference type="PROSITE-ProRule" id="PRU00433"/>
    </source>
</evidence>
<dbReference type="InterPro" id="IPR036909">
    <property type="entry name" value="Cyt_c-like_dom_sf"/>
</dbReference>
<keyword evidence="8" id="KW-1185">Reference proteome</keyword>
<reference evidence="7 8" key="1">
    <citation type="submission" date="2019-08" db="EMBL/GenBank/DDBJ databases">
        <title>Bradyrhizobium hipponensis sp. nov., a rhizobium isolated from a Lupinus angustifolius root nodule in Tunisia.</title>
        <authorList>
            <person name="Off K."/>
            <person name="Rejili M."/>
            <person name="Mars M."/>
            <person name="Brachmann A."/>
            <person name="Marin M."/>
        </authorList>
    </citation>
    <scope>NUCLEOTIDE SEQUENCE [LARGE SCALE GENOMIC DNA]</scope>
    <source>
        <strain evidence="7 8">CTAW71</strain>
    </source>
</reference>
<organism evidence="7 8">
    <name type="scientific">Bradyrhizobium rifense</name>
    <dbReference type="NCBI Taxonomy" id="515499"/>
    <lineage>
        <taxon>Bacteria</taxon>
        <taxon>Pseudomonadati</taxon>
        <taxon>Pseudomonadota</taxon>
        <taxon>Alphaproteobacteria</taxon>
        <taxon>Hyphomicrobiales</taxon>
        <taxon>Nitrobacteraceae</taxon>
        <taxon>Bradyrhizobium</taxon>
    </lineage>
</organism>
<evidence type="ECO:0000313" key="7">
    <source>
        <dbReference type="EMBL" id="TYL89171.1"/>
    </source>
</evidence>
<dbReference type="SUPFAM" id="SSF46626">
    <property type="entry name" value="Cytochrome c"/>
    <property type="match status" value="1"/>
</dbReference>
<evidence type="ECO:0000256" key="2">
    <source>
        <dbReference type="ARBA" id="ARBA00022723"/>
    </source>
</evidence>
<dbReference type="PANTHER" id="PTHR40394">
    <property type="entry name" value="LIPOPROTEIN-RELATED"/>
    <property type="match status" value="1"/>
</dbReference>
<dbReference type="PROSITE" id="PS51257">
    <property type="entry name" value="PROKAR_LIPOPROTEIN"/>
    <property type="match status" value="1"/>
</dbReference>
<sequence length="177" mass="19377">MRRVAAILAISAIVLAGCEQNMDAQPKYSAYTYAPAFRGGALREPPPGSVARDDPARDLAAMNKPPVTTALLDRGRDRFGIFCSPCHGGGGDGNGIIVQRGMPRPTSYHDERLRTADDQHFFDVISNGYGAMYSYAARVPPRDRWAIVAYIRALQLSRHASIDDVPSEQRAKLSESR</sequence>
<comment type="caution">
    <text evidence="7">The sequence shown here is derived from an EMBL/GenBank/DDBJ whole genome shotgun (WGS) entry which is preliminary data.</text>
</comment>
<dbReference type="GO" id="GO:0046872">
    <property type="term" value="F:metal ion binding"/>
    <property type="evidence" value="ECO:0007669"/>
    <property type="project" value="UniProtKB-KW"/>
</dbReference>
<feature type="chain" id="PRO_5023043281" evidence="5">
    <location>
        <begin position="17"/>
        <end position="177"/>
    </location>
</feature>
<accession>A0A5D3KA59</accession>
<dbReference type="Proteomes" id="UP000324758">
    <property type="component" value="Unassembled WGS sequence"/>
</dbReference>
<dbReference type="PANTHER" id="PTHR40394:SF2">
    <property type="entry name" value="QUINOL:CYTOCHROME C OXIDOREDUCTASE MEMBRANE PROTEIN"/>
    <property type="match status" value="1"/>
</dbReference>
<dbReference type="GO" id="GO:0009055">
    <property type="term" value="F:electron transfer activity"/>
    <property type="evidence" value="ECO:0007669"/>
    <property type="project" value="InterPro"/>
</dbReference>
<dbReference type="InterPro" id="IPR009056">
    <property type="entry name" value="Cyt_c-like_dom"/>
</dbReference>
<dbReference type="Pfam" id="PF13442">
    <property type="entry name" value="Cytochrome_CBB3"/>
    <property type="match status" value="1"/>
</dbReference>
<dbReference type="AlphaFoldDB" id="A0A5D3KA59"/>
<gene>
    <name evidence="7" type="ORF">FXB40_36920</name>
</gene>
<dbReference type="EMBL" id="VSSS01000062">
    <property type="protein sequence ID" value="TYL89171.1"/>
    <property type="molecule type" value="Genomic_DNA"/>
</dbReference>
<feature type="signal peptide" evidence="5">
    <location>
        <begin position="1"/>
        <end position="16"/>
    </location>
</feature>
<evidence type="ECO:0000256" key="1">
    <source>
        <dbReference type="ARBA" id="ARBA00022617"/>
    </source>
</evidence>
<evidence type="ECO:0000256" key="5">
    <source>
        <dbReference type="SAM" id="SignalP"/>
    </source>
</evidence>
<proteinExistence type="predicted"/>
<keyword evidence="2 4" id="KW-0479">Metal-binding</keyword>
<dbReference type="OrthoDB" id="335174at2"/>
<evidence type="ECO:0000313" key="8">
    <source>
        <dbReference type="Proteomes" id="UP000324758"/>
    </source>
</evidence>
<keyword evidence="5" id="KW-0732">Signal</keyword>
<evidence type="ECO:0000256" key="3">
    <source>
        <dbReference type="ARBA" id="ARBA00023004"/>
    </source>
</evidence>
<name>A0A5D3KA59_9BRAD</name>
<dbReference type="RefSeq" id="WP_148777189.1">
    <property type="nucleotide sequence ID" value="NZ_VSSS01000062.1"/>
</dbReference>